<name>A0AAD1MYB0_MYCMB</name>
<evidence type="ECO:0000313" key="1">
    <source>
        <dbReference type="EMBL" id="BBZ62393.1"/>
    </source>
</evidence>
<accession>A0AAD1MYB0</accession>
<dbReference type="EMBL" id="AP022617">
    <property type="protein sequence ID" value="BBZ62393.1"/>
    <property type="molecule type" value="Genomic_DNA"/>
</dbReference>
<sequence length="65" mass="7196">MTRADRSIADYDELFVPIRNARLVLGSDALRLIAAARSAVDDDIRTWEDLSRSTDFPDGAQLVSS</sequence>
<protein>
    <submittedName>
        <fullName evidence="1">Uncharacterized protein</fullName>
    </submittedName>
</protein>
<proteinExistence type="predicted"/>
<organism evidence="1 2">
    <name type="scientific">Mycolicibacterium monacense</name>
    <name type="common">Mycobacterium monacense</name>
    <dbReference type="NCBI Taxonomy" id="85693"/>
    <lineage>
        <taxon>Bacteria</taxon>
        <taxon>Bacillati</taxon>
        <taxon>Actinomycetota</taxon>
        <taxon>Actinomycetes</taxon>
        <taxon>Mycobacteriales</taxon>
        <taxon>Mycobacteriaceae</taxon>
        <taxon>Mycolicibacterium</taxon>
    </lineage>
</organism>
<evidence type="ECO:0000313" key="2">
    <source>
        <dbReference type="Proteomes" id="UP000466039"/>
    </source>
</evidence>
<keyword evidence="2" id="KW-1185">Reference proteome</keyword>
<dbReference type="AlphaFoldDB" id="A0AAD1MYB0"/>
<reference evidence="1 2" key="1">
    <citation type="journal article" date="2019" name="Emerg. Microbes Infect.">
        <title>Comprehensive subspecies identification of 175 nontuberculous mycobacteria species based on 7547 genomic profiles.</title>
        <authorList>
            <person name="Matsumoto Y."/>
            <person name="Kinjo T."/>
            <person name="Motooka D."/>
            <person name="Nabeya D."/>
            <person name="Jung N."/>
            <person name="Uechi K."/>
            <person name="Horii T."/>
            <person name="Iida T."/>
            <person name="Fujita J."/>
            <person name="Nakamura S."/>
        </authorList>
    </citation>
    <scope>NUCLEOTIDE SEQUENCE [LARGE SCALE GENOMIC DNA]</scope>
    <source>
        <strain evidence="1 2">JCM 15658</strain>
    </source>
</reference>
<dbReference type="Proteomes" id="UP000466039">
    <property type="component" value="Chromosome"/>
</dbReference>
<gene>
    <name evidence="1" type="ORF">MMON_36940</name>
</gene>